<keyword evidence="2" id="KW-0963">Cytoplasm</keyword>
<evidence type="ECO:0000259" key="3">
    <source>
        <dbReference type="Pfam" id="PF13553"/>
    </source>
</evidence>
<name>E2CTZ4_ISKNV</name>
<reference evidence="4 5" key="1">
    <citation type="journal article" date="2010" name="Virol. J.">
        <title>Complete genome sequence of a Megalocytivirus (family Iridoviridae) associated with turbot mortality in China.</title>
        <authorList>
            <person name="Shi C.Y."/>
            <person name="Jia K.T."/>
            <person name="Yang B."/>
            <person name="Huang J."/>
        </authorList>
    </citation>
    <scope>NUCLEOTIDE SEQUENCE [LARGE SCALE GENOMIC DNA]</scope>
</reference>
<evidence type="ECO:0000313" key="5">
    <source>
        <dbReference type="Proteomes" id="UP000160942"/>
    </source>
</evidence>
<evidence type="ECO:0000313" key="4">
    <source>
        <dbReference type="EMBL" id="ADE34394.1"/>
    </source>
</evidence>
<organism evidence="4 5">
    <name type="scientific">Turbot reddish body iridovirus</name>
    <dbReference type="NCBI Taxonomy" id="273651"/>
    <lineage>
        <taxon>Viruses</taxon>
        <taxon>Varidnaviria</taxon>
        <taxon>Bamfordvirae</taxon>
        <taxon>Nucleocytoviricota</taxon>
        <taxon>Megaviricetes</taxon>
        <taxon>Pimascovirales</taxon>
        <taxon>Pimascovirales incertae sedis</taxon>
        <taxon>Iridoviridae</taxon>
        <taxon>Alphairidovirinae</taxon>
        <taxon>Megalocytivirus</taxon>
        <taxon>Megalocytivirus pagrus1</taxon>
        <taxon>Infectious spleen and kidney necrosis virus</taxon>
    </lineage>
</organism>
<evidence type="ECO:0000256" key="1">
    <source>
        <dbReference type="ARBA" id="ARBA00004514"/>
    </source>
</evidence>
<dbReference type="Pfam" id="PF13553">
    <property type="entry name" value="FIIND"/>
    <property type="match status" value="1"/>
</dbReference>
<comment type="subcellular location">
    <subcellularLocation>
        <location evidence="1">Cytoplasm</location>
        <location evidence="1">Cytosol</location>
    </subcellularLocation>
</comment>
<dbReference type="EMBL" id="GQ273492">
    <property type="protein sequence ID" value="ADE34394.1"/>
    <property type="molecule type" value="Genomic_DNA"/>
</dbReference>
<sequence length="166" mass="18274">MSAFMPLCVSSNLYTYTAPSCGRWQCQITKLVFSTLGATRITYWRIGWGDCAKGRCAASSLYRIHCDSLAGVGVVHCYKNTTDSKLVWECNSPGDYNIGLTVPDAFHCEAYAFVSVCRTSPTTARILIRPINDIVSIVTMCHLVNCSVCAVINTPLFCRSHLARAM</sequence>
<dbReference type="InterPro" id="IPR025307">
    <property type="entry name" value="FIIND_dom"/>
</dbReference>
<feature type="domain" description="FIIND" evidence="3">
    <location>
        <begin position="11"/>
        <end position="78"/>
    </location>
</feature>
<dbReference type="Proteomes" id="UP000160942">
    <property type="component" value="Segment"/>
</dbReference>
<accession>E2CTZ4</accession>
<evidence type="ECO:0000256" key="2">
    <source>
        <dbReference type="ARBA" id="ARBA00022490"/>
    </source>
</evidence>
<proteinExistence type="predicted"/>
<protein>
    <submittedName>
        <fullName evidence="4">ORF49L</fullName>
    </submittedName>
</protein>